<organism evidence="2 3">
    <name type="scientific">Rhodotorula diobovata</name>
    <dbReference type="NCBI Taxonomy" id="5288"/>
    <lineage>
        <taxon>Eukaryota</taxon>
        <taxon>Fungi</taxon>
        <taxon>Dikarya</taxon>
        <taxon>Basidiomycota</taxon>
        <taxon>Pucciniomycotina</taxon>
        <taxon>Microbotryomycetes</taxon>
        <taxon>Sporidiobolales</taxon>
        <taxon>Sporidiobolaceae</taxon>
        <taxon>Rhodotorula</taxon>
    </lineage>
</organism>
<keyword evidence="3" id="KW-1185">Reference proteome</keyword>
<accession>A0A5C5FSP3</accession>
<feature type="non-terminal residue" evidence="2">
    <location>
        <position position="200"/>
    </location>
</feature>
<evidence type="ECO:0000313" key="3">
    <source>
        <dbReference type="Proteomes" id="UP000311382"/>
    </source>
</evidence>
<proteinExistence type="predicted"/>
<feature type="region of interest" description="Disordered" evidence="1">
    <location>
        <begin position="106"/>
        <end position="200"/>
    </location>
</feature>
<dbReference type="Proteomes" id="UP000311382">
    <property type="component" value="Unassembled WGS sequence"/>
</dbReference>
<gene>
    <name evidence="2" type="ORF">DMC30DRAFT_400899</name>
</gene>
<protein>
    <submittedName>
        <fullName evidence="2">Uncharacterized protein</fullName>
    </submittedName>
</protein>
<feature type="region of interest" description="Disordered" evidence="1">
    <location>
        <begin position="65"/>
        <end position="90"/>
    </location>
</feature>
<evidence type="ECO:0000313" key="2">
    <source>
        <dbReference type="EMBL" id="TNY19242.1"/>
    </source>
</evidence>
<feature type="region of interest" description="Disordered" evidence="1">
    <location>
        <begin position="1"/>
        <end position="24"/>
    </location>
</feature>
<dbReference type="AlphaFoldDB" id="A0A5C5FSP3"/>
<reference evidence="2 3" key="1">
    <citation type="submission" date="2019-03" db="EMBL/GenBank/DDBJ databases">
        <title>Rhodosporidium diobovatum UCD-FST 08-225 genome sequencing, assembly, and annotation.</title>
        <authorList>
            <person name="Fakankun I.U."/>
            <person name="Fristensky B."/>
            <person name="Levin D.B."/>
        </authorList>
    </citation>
    <scope>NUCLEOTIDE SEQUENCE [LARGE SCALE GENOMIC DNA]</scope>
    <source>
        <strain evidence="2 3">UCD-FST 08-225</strain>
    </source>
</reference>
<name>A0A5C5FSP3_9BASI</name>
<evidence type="ECO:0000256" key="1">
    <source>
        <dbReference type="SAM" id="MobiDB-lite"/>
    </source>
</evidence>
<comment type="caution">
    <text evidence="2">The sequence shown here is derived from an EMBL/GenBank/DDBJ whole genome shotgun (WGS) entry which is preliminary data.</text>
</comment>
<feature type="compositionally biased region" description="Low complexity" evidence="1">
    <location>
        <begin position="1"/>
        <end position="22"/>
    </location>
</feature>
<feature type="compositionally biased region" description="Basic residues" evidence="1">
    <location>
        <begin position="134"/>
        <end position="156"/>
    </location>
</feature>
<sequence>MRAPLASSSSSPLRPPFSLAPSTSGVVRSCSLCCLSFSRHSPWLVDPSPARFVLRPTLWRRASRPAAPSFEGHPAARASQQGWDERPRAGRPPLLASLFLSFLPPTRPPPVLPSSSTSTRPRPPHAHLDSPRSRGCRARHRGPGRWSRRRPRRRQGHGPQEARKGAQGLAQGDLLPQPVRRRRQAQGQVQQGGPRHRRCV</sequence>
<dbReference type="EMBL" id="SOZI01000102">
    <property type="protein sequence ID" value="TNY19242.1"/>
    <property type="molecule type" value="Genomic_DNA"/>
</dbReference>